<keyword evidence="4" id="KW-1185">Reference proteome</keyword>
<protein>
    <recommendedName>
        <fullName evidence="5">Secreted protein</fullName>
    </recommendedName>
</protein>
<proteinExistence type="predicted"/>
<evidence type="ECO:0000256" key="2">
    <source>
        <dbReference type="SAM" id="SignalP"/>
    </source>
</evidence>
<dbReference type="EMBL" id="KZ679150">
    <property type="protein sequence ID" value="PTB71340.1"/>
    <property type="molecule type" value="Genomic_DNA"/>
</dbReference>
<sequence>MLSAVFSLVMLDALLSARFDDAFAVDVTDLILLAVLREEEEDNDDDDDNCFLCWGERASRVDRVDCRHCGHPGRHHDGLPRDLGPGLVLGGPSTLSTHPRQPRRRSRIVPSPAPDYGPSLRLSRSGPGRRIQRQDLAVPPTCHLISQILGIASCLERAPKPLLSRLYTLRLDQPLGRIGIL</sequence>
<name>A0A2T4BPX6_TRILO</name>
<reference evidence="3 4" key="1">
    <citation type="submission" date="2016-07" db="EMBL/GenBank/DDBJ databases">
        <title>Multiple horizontal gene transfer events from other fungi enriched the ability of initially mycotrophic Trichoderma (Ascomycota) to feed on dead plant biomass.</title>
        <authorList>
            <consortium name="DOE Joint Genome Institute"/>
            <person name="Aerts A."/>
            <person name="Atanasova L."/>
            <person name="Chenthamara K."/>
            <person name="Zhang J."/>
            <person name="Grujic M."/>
            <person name="Henrissat B."/>
            <person name="Kuo A."/>
            <person name="Salamov A."/>
            <person name="Lipzen A."/>
            <person name="Labutti K."/>
            <person name="Barry K."/>
            <person name="Miao Y."/>
            <person name="Rahimi M.J."/>
            <person name="Shen Q."/>
            <person name="Grigoriev I.V."/>
            <person name="Kubicek C.P."/>
            <person name="Druzhinina I.S."/>
        </authorList>
    </citation>
    <scope>NUCLEOTIDE SEQUENCE [LARGE SCALE GENOMIC DNA]</scope>
    <source>
        <strain evidence="3 4">ATCC 18648</strain>
    </source>
</reference>
<evidence type="ECO:0000313" key="3">
    <source>
        <dbReference type="EMBL" id="PTB71340.1"/>
    </source>
</evidence>
<gene>
    <name evidence="3" type="ORF">M440DRAFT_220619</name>
</gene>
<feature type="signal peptide" evidence="2">
    <location>
        <begin position="1"/>
        <end position="24"/>
    </location>
</feature>
<feature type="compositionally biased region" description="Low complexity" evidence="1">
    <location>
        <begin position="117"/>
        <end position="129"/>
    </location>
</feature>
<accession>A0A2T4BPX6</accession>
<evidence type="ECO:0000313" key="4">
    <source>
        <dbReference type="Proteomes" id="UP000240760"/>
    </source>
</evidence>
<keyword evidence="2" id="KW-0732">Signal</keyword>
<dbReference type="Proteomes" id="UP000240760">
    <property type="component" value="Unassembled WGS sequence"/>
</dbReference>
<feature type="chain" id="PRO_5015481840" description="Secreted protein" evidence="2">
    <location>
        <begin position="25"/>
        <end position="181"/>
    </location>
</feature>
<organism evidence="3 4">
    <name type="scientific">Trichoderma longibrachiatum ATCC 18648</name>
    <dbReference type="NCBI Taxonomy" id="983965"/>
    <lineage>
        <taxon>Eukaryota</taxon>
        <taxon>Fungi</taxon>
        <taxon>Dikarya</taxon>
        <taxon>Ascomycota</taxon>
        <taxon>Pezizomycotina</taxon>
        <taxon>Sordariomycetes</taxon>
        <taxon>Hypocreomycetidae</taxon>
        <taxon>Hypocreales</taxon>
        <taxon>Hypocreaceae</taxon>
        <taxon>Trichoderma</taxon>
    </lineage>
</organism>
<evidence type="ECO:0008006" key="5">
    <source>
        <dbReference type="Google" id="ProtNLM"/>
    </source>
</evidence>
<evidence type="ECO:0000256" key="1">
    <source>
        <dbReference type="SAM" id="MobiDB-lite"/>
    </source>
</evidence>
<feature type="region of interest" description="Disordered" evidence="1">
    <location>
        <begin position="88"/>
        <end position="130"/>
    </location>
</feature>
<dbReference type="AlphaFoldDB" id="A0A2T4BPX6"/>